<organism evidence="1 2">
    <name type="scientific">Parthenolecanium corni</name>
    <dbReference type="NCBI Taxonomy" id="536013"/>
    <lineage>
        <taxon>Eukaryota</taxon>
        <taxon>Metazoa</taxon>
        <taxon>Ecdysozoa</taxon>
        <taxon>Arthropoda</taxon>
        <taxon>Hexapoda</taxon>
        <taxon>Insecta</taxon>
        <taxon>Pterygota</taxon>
        <taxon>Neoptera</taxon>
        <taxon>Paraneoptera</taxon>
        <taxon>Hemiptera</taxon>
        <taxon>Sternorrhyncha</taxon>
        <taxon>Coccoidea</taxon>
        <taxon>Coccidae</taxon>
        <taxon>Parthenolecanium</taxon>
    </lineage>
</organism>
<evidence type="ECO:0000313" key="2">
    <source>
        <dbReference type="Proteomes" id="UP001367676"/>
    </source>
</evidence>
<gene>
    <name evidence="1" type="ORF">V9T40_001744</name>
</gene>
<evidence type="ECO:0000313" key="1">
    <source>
        <dbReference type="EMBL" id="KAK7590131.1"/>
    </source>
</evidence>
<name>A0AAN9Y369_9HEMI</name>
<keyword evidence="2" id="KW-1185">Reference proteome</keyword>
<dbReference type="AlphaFoldDB" id="A0AAN9Y369"/>
<dbReference type="Proteomes" id="UP001367676">
    <property type="component" value="Unassembled WGS sequence"/>
</dbReference>
<dbReference type="EMBL" id="JBBCAQ010000022">
    <property type="protein sequence ID" value="KAK7590131.1"/>
    <property type="molecule type" value="Genomic_DNA"/>
</dbReference>
<protein>
    <submittedName>
        <fullName evidence="1">Uncharacterized protein</fullName>
    </submittedName>
</protein>
<comment type="caution">
    <text evidence="1">The sequence shown here is derived from an EMBL/GenBank/DDBJ whole genome shotgun (WGS) entry which is preliminary data.</text>
</comment>
<accession>A0AAN9Y369</accession>
<sequence length="232" mass="26186">MDAHAQWKEEFANPEGRIDENYYTVRFALQQIVIHTTRAAEIEPQNAYGNSATIHYNRSKSGLEGATKLPEKFPKVEKHEKAKEVEEPSSCYSIRGLCPALPTKQTIRASESKPPAGFPDFLLLLSTSHFSHSPKPTEFRQLFTSSIDFSISVVIDAYRSSVSSQIAPRTPETGIGESIVEAGGRTYMLYSRTEQRFFVLTSNPTPRQRPECGLHLSRNVDRGTHRWQKDGR</sequence>
<reference evidence="1 2" key="1">
    <citation type="submission" date="2024-03" db="EMBL/GenBank/DDBJ databases">
        <title>Adaptation during the transition from Ophiocordyceps entomopathogen to insect associate is accompanied by gene loss and intensified selection.</title>
        <authorList>
            <person name="Ward C.M."/>
            <person name="Onetto C.A."/>
            <person name="Borneman A.R."/>
        </authorList>
    </citation>
    <scope>NUCLEOTIDE SEQUENCE [LARGE SCALE GENOMIC DNA]</scope>
    <source>
        <strain evidence="1">AWRI1</strain>
        <tissue evidence="1">Single Adult Female</tissue>
    </source>
</reference>
<proteinExistence type="predicted"/>